<organism evidence="3 4">
    <name type="scientific">Chryseobacterium pennae</name>
    <dbReference type="NCBI Taxonomy" id="2258962"/>
    <lineage>
        <taxon>Bacteria</taxon>
        <taxon>Pseudomonadati</taxon>
        <taxon>Bacteroidota</taxon>
        <taxon>Flavobacteriia</taxon>
        <taxon>Flavobacteriales</taxon>
        <taxon>Weeksellaceae</taxon>
        <taxon>Chryseobacterium group</taxon>
        <taxon>Chryseobacterium</taxon>
    </lineage>
</organism>
<dbReference type="NCBIfam" id="NF005502">
    <property type="entry name" value="PRK07117.1"/>
    <property type="match status" value="1"/>
</dbReference>
<evidence type="ECO:0000313" key="4">
    <source>
        <dbReference type="Proteomes" id="UP000256686"/>
    </source>
</evidence>
<feature type="domain" description="Carrier" evidence="1">
    <location>
        <begin position="3"/>
        <end position="78"/>
    </location>
</feature>
<dbReference type="RefSeq" id="WP_115972401.1">
    <property type="nucleotide sequence ID" value="NZ_QNVT01000021.1"/>
</dbReference>
<dbReference type="EMBL" id="QNVT01000021">
    <property type="protein sequence ID" value="REC60780.1"/>
    <property type="molecule type" value="Genomic_DNA"/>
</dbReference>
<dbReference type="SUPFAM" id="SSF47336">
    <property type="entry name" value="ACP-like"/>
    <property type="match status" value="1"/>
</dbReference>
<feature type="domain" description="STAS" evidence="2">
    <location>
        <begin position="1"/>
        <end position="82"/>
    </location>
</feature>
<protein>
    <submittedName>
        <fullName evidence="3">Poly(3-hydroxyalkanoate) depolymerase</fullName>
    </submittedName>
</protein>
<keyword evidence="4" id="KW-1185">Reference proteome</keyword>
<sequence length="82" mass="9350">MKEELETVIRENLIEIMPELEDQSFSNEETFVDLGANSLDRGELITLTLERIGLDISRIDFVNAKTIGELADLIAEKRKELN</sequence>
<evidence type="ECO:0000313" key="3">
    <source>
        <dbReference type="EMBL" id="REC60780.1"/>
    </source>
</evidence>
<evidence type="ECO:0000259" key="2">
    <source>
        <dbReference type="PROSITE" id="PS50801"/>
    </source>
</evidence>
<name>A0A3D9C4H6_9FLAO</name>
<dbReference type="InterPro" id="IPR002645">
    <property type="entry name" value="STAS_dom"/>
</dbReference>
<gene>
    <name evidence="3" type="ORF">DRF65_19420</name>
</gene>
<dbReference type="InterPro" id="IPR036736">
    <property type="entry name" value="ACP-like_sf"/>
</dbReference>
<dbReference type="AlphaFoldDB" id="A0A3D9C4H6"/>
<reference evidence="4" key="1">
    <citation type="submission" date="2018-06" db="EMBL/GenBank/DDBJ databases">
        <authorList>
            <person name="Lum Nde A."/>
            <person name="Hugo C."/>
        </authorList>
    </citation>
    <scope>NUCLEOTIDE SEQUENCE [LARGE SCALE GENOMIC DNA]</scope>
    <source>
        <strain evidence="4">1_F178</strain>
    </source>
</reference>
<dbReference type="PROSITE" id="PS50801">
    <property type="entry name" value="STAS"/>
    <property type="match status" value="1"/>
</dbReference>
<evidence type="ECO:0000259" key="1">
    <source>
        <dbReference type="PROSITE" id="PS50075"/>
    </source>
</evidence>
<dbReference type="Proteomes" id="UP000256686">
    <property type="component" value="Unassembled WGS sequence"/>
</dbReference>
<dbReference type="InterPro" id="IPR009081">
    <property type="entry name" value="PP-bd_ACP"/>
</dbReference>
<proteinExistence type="predicted"/>
<accession>A0A3D9C4H6</accession>
<dbReference type="Gene3D" id="1.10.1200.10">
    <property type="entry name" value="ACP-like"/>
    <property type="match status" value="1"/>
</dbReference>
<comment type="caution">
    <text evidence="3">The sequence shown here is derived from an EMBL/GenBank/DDBJ whole genome shotgun (WGS) entry which is preliminary data.</text>
</comment>
<dbReference type="Pfam" id="PF00550">
    <property type="entry name" value="PP-binding"/>
    <property type="match status" value="1"/>
</dbReference>
<dbReference type="PROSITE" id="PS50075">
    <property type="entry name" value="CARRIER"/>
    <property type="match status" value="1"/>
</dbReference>